<comment type="caution">
    <text evidence="2">The sequence shown here is derived from an EMBL/GenBank/DDBJ whole genome shotgun (WGS) entry which is preliminary data.</text>
</comment>
<keyword evidence="1" id="KW-1133">Transmembrane helix</keyword>
<sequence>MTLSLRFGPLGGSGERAILSDTHRRPIVPDIVSLLIAAAIFTLFFVYVPVCAKV</sequence>
<evidence type="ECO:0000313" key="2">
    <source>
        <dbReference type="EMBL" id="MCF3946502.1"/>
    </source>
</evidence>
<evidence type="ECO:0000256" key="1">
    <source>
        <dbReference type="SAM" id="Phobius"/>
    </source>
</evidence>
<name>A0ABS9DUU4_9PROT</name>
<dbReference type="Proteomes" id="UP001521209">
    <property type="component" value="Unassembled WGS sequence"/>
</dbReference>
<gene>
    <name evidence="2" type="ORF">L2A60_07380</name>
</gene>
<evidence type="ECO:0000313" key="3">
    <source>
        <dbReference type="Proteomes" id="UP001521209"/>
    </source>
</evidence>
<dbReference type="RefSeq" id="WP_235703739.1">
    <property type="nucleotide sequence ID" value="NZ_JAKGBZ010000011.1"/>
</dbReference>
<dbReference type="EMBL" id="JAKGBZ010000011">
    <property type="protein sequence ID" value="MCF3946502.1"/>
    <property type="molecule type" value="Genomic_DNA"/>
</dbReference>
<keyword evidence="3" id="KW-1185">Reference proteome</keyword>
<feature type="transmembrane region" description="Helical" evidence="1">
    <location>
        <begin position="31"/>
        <end position="52"/>
    </location>
</feature>
<keyword evidence="1" id="KW-0812">Transmembrane</keyword>
<organism evidence="2 3">
    <name type="scientific">Acidiphilium iwatense</name>
    <dbReference type="NCBI Taxonomy" id="768198"/>
    <lineage>
        <taxon>Bacteria</taxon>
        <taxon>Pseudomonadati</taxon>
        <taxon>Pseudomonadota</taxon>
        <taxon>Alphaproteobacteria</taxon>
        <taxon>Acetobacterales</taxon>
        <taxon>Acidocellaceae</taxon>
        <taxon>Acidiphilium</taxon>
    </lineage>
</organism>
<accession>A0ABS9DUU4</accession>
<reference evidence="2 3" key="1">
    <citation type="submission" date="2022-01" db="EMBL/GenBank/DDBJ databases">
        <authorList>
            <person name="Won M."/>
            <person name="Kim S.-J."/>
            <person name="Kwon S.-W."/>
        </authorList>
    </citation>
    <scope>NUCLEOTIDE SEQUENCE [LARGE SCALE GENOMIC DNA]</scope>
    <source>
        <strain evidence="2 3">KCTC 23505</strain>
    </source>
</reference>
<protein>
    <submittedName>
        <fullName evidence="2">Uncharacterized protein</fullName>
    </submittedName>
</protein>
<keyword evidence="1" id="KW-0472">Membrane</keyword>
<proteinExistence type="predicted"/>